<dbReference type="PANTHER" id="PTHR42928:SF5">
    <property type="entry name" value="BLR1237 PROTEIN"/>
    <property type="match status" value="1"/>
</dbReference>
<proteinExistence type="inferred from homology"/>
<sequence length="321" mass="34245">MTFSRRFLPALGAGLCAAPAVHAQPRFPNRPIRMIIPFAPGGGTDLQMRALCHAASQHLGQPIVIENRSGSSAILGAIALANDRAADGHLLSQMPSNVFSYPLTTRNPPYDPLRDFSWIIQITGYVFGIAVRSDSPFQTLAELIEFARTHPGEVSYATTSVGGVPHLTTERIAEHFGVQLTNIPFRGGTESPTAVLSGTVTAMSGSGWAEFVRQGQMRALCVWAAQRLPAFPEVPTLKELGVDIVQTGAYGFAAPKGVPAPIIATLHDAFRRALTDPAHLAVLAAADMDVEYLGPEDYAASVERTVALNRSVLGRLGLLAQ</sequence>
<dbReference type="InterPro" id="IPR042100">
    <property type="entry name" value="Bug_dom1"/>
</dbReference>
<evidence type="ECO:0000256" key="2">
    <source>
        <dbReference type="SAM" id="SignalP"/>
    </source>
</evidence>
<name>A0ABS5QC69_9PROT</name>
<dbReference type="Pfam" id="PF03401">
    <property type="entry name" value="TctC"/>
    <property type="match status" value="1"/>
</dbReference>
<feature type="signal peptide" evidence="2">
    <location>
        <begin position="1"/>
        <end position="23"/>
    </location>
</feature>
<dbReference type="EMBL" id="JAHCDA010000002">
    <property type="protein sequence ID" value="MBS7811274.1"/>
    <property type="molecule type" value="Genomic_DNA"/>
</dbReference>
<gene>
    <name evidence="3" type="ORF">KHU32_10020</name>
</gene>
<dbReference type="CDD" id="cd07012">
    <property type="entry name" value="PBP2_Bug_TTT"/>
    <property type="match status" value="1"/>
</dbReference>
<comment type="caution">
    <text evidence="3">The sequence shown here is derived from an EMBL/GenBank/DDBJ whole genome shotgun (WGS) entry which is preliminary data.</text>
</comment>
<dbReference type="Gene3D" id="3.40.190.150">
    <property type="entry name" value="Bordetella uptake gene, domain 1"/>
    <property type="match status" value="1"/>
</dbReference>
<dbReference type="InterPro" id="IPR005064">
    <property type="entry name" value="BUG"/>
</dbReference>
<keyword evidence="4" id="KW-1185">Reference proteome</keyword>
<dbReference type="Gene3D" id="3.40.190.10">
    <property type="entry name" value="Periplasmic binding protein-like II"/>
    <property type="match status" value="1"/>
</dbReference>
<comment type="similarity">
    <text evidence="1">Belongs to the UPF0065 (bug) family.</text>
</comment>
<dbReference type="RefSeq" id="WP_213669963.1">
    <property type="nucleotide sequence ID" value="NZ_JAHCDA010000002.1"/>
</dbReference>
<dbReference type="Proteomes" id="UP000766336">
    <property type="component" value="Unassembled WGS sequence"/>
</dbReference>
<dbReference type="SUPFAM" id="SSF53850">
    <property type="entry name" value="Periplasmic binding protein-like II"/>
    <property type="match status" value="1"/>
</dbReference>
<keyword evidence="2" id="KW-0732">Signal</keyword>
<dbReference type="PIRSF" id="PIRSF017082">
    <property type="entry name" value="YflP"/>
    <property type="match status" value="1"/>
</dbReference>
<evidence type="ECO:0000256" key="1">
    <source>
        <dbReference type="ARBA" id="ARBA00006987"/>
    </source>
</evidence>
<organism evidence="3 4">
    <name type="scientific">Roseococcus pinisoli</name>
    <dbReference type="NCBI Taxonomy" id="2835040"/>
    <lineage>
        <taxon>Bacteria</taxon>
        <taxon>Pseudomonadati</taxon>
        <taxon>Pseudomonadota</taxon>
        <taxon>Alphaproteobacteria</taxon>
        <taxon>Acetobacterales</taxon>
        <taxon>Roseomonadaceae</taxon>
        <taxon>Roseococcus</taxon>
    </lineage>
</organism>
<protein>
    <submittedName>
        <fullName evidence="3">Tripartite tricarboxylate transporter substrate binding protein</fullName>
    </submittedName>
</protein>
<dbReference type="PANTHER" id="PTHR42928">
    <property type="entry name" value="TRICARBOXYLATE-BINDING PROTEIN"/>
    <property type="match status" value="1"/>
</dbReference>
<accession>A0ABS5QC69</accession>
<evidence type="ECO:0000313" key="3">
    <source>
        <dbReference type="EMBL" id="MBS7811274.1"/>
    </source>
</evidence>
<evidence type="ECO:0000313" key="4">
    <source>
        <dbReference type="Proteomes" id="UP000766336"/>
    </source>
</evidence>
<reference evidence="3 4" key="1">
    <citation type="submission" date="2021-05" db="EMBL/GenBank/DDBJ databases">
        <title>Roseococcus sp. XZZS9, whole genome shotgun sequencing project.</title>
        <authorList>
            <person name="Zhao G."/>
            <person name="Shen L."/>
        </authorList>
    </citation>
    <scope>NUCLEOTIDE SEQUENCE [LARGE SCALE GENOMIC DNA]</scope>
    <source>
        <strain evidence="3 4">XZZS9</strain>
    </source>
</reference>
<feature type="chain" id="PRO_5046818014" evidence="2">
    <location>
        <begin position="24"/>
        <end position="321"/>
    </location>
</feature>